<dbReference type="InterPro" id="IPR050706">
    <property type="entry name" value="Cyclic-di-GMP_PDE-like"/>
</dbReference>
<feature type="region of interest" description="Disordered" evidence="2">
    <location>
        <begin position="100"/>
        <end position="119"/>
    </location>
</feature>
<dbReference type="Gene3D" id="3.20.20.450">
    <property type="entry name" value="EAL domain"/>
    <property type="match status" value="1"/>
</dbReference>
<dbReference type="InterPro" id="IPR001789">
    <property type="entry name" value="Sig_transdc_resp-reg_receiver"/>
</dbReference>
<reference evidence="5 6" key="1">
    <citation type="submission" date="2012-09" db="EMBL/GenBank/DDBJ databases">
        <title>Genome Sequence of alkane-degrading Bacterium Alcanivorax venustensis ISO4.</title>
        <authorList>
            <person name="Lai Q."/>
            <person name="Shao Z."/>
        </authorList>
    </citation>
    <scope>NUCLEOTIDE SEQUENCE [LARGE SCALE GENOMIC DNA]</scope>
    <source>
        <strain evidence="5 6">ISO4</strain>
    </source>
</reference>
<comment type="caution">
    <text evidence="5">The sequence shown here is derived from an EMBL/GenBank/DDBJ whole genome shotgun (WGS) entry which is preliminary data.</text>
</comment>
<dbReference type="Pfam" id="PF00072">
    <property type="entry name" value="Response_reg"/>
    <property type="match status" value="1"/>
</dbReference>
<dbReference type="InterPro" id="IPR001633">
    <property type="entry name" value="EAL_dom"/>
</dbReference>
<dbReference type="SUPFAM" id="SSF141868">
    <property type="entry name" value="EAL domain-like"/>
    <property type="match status" value="1"/>
</dbReference>
<proteinExistence type="predicted"/>
<dbReference type="InterPro" id="IPR035919">
    <property type="entry name" value="EAL_sf"/>
</dbReference>
<evidence type="ECO:0000259" key="3">
    <source>
        <dbReference type="PROSITE" id="PS50110"/>
    </source>
</evidence>
<dbReference type="Pfam" id="PF00563">
    <property type="entry name" value="EAL"/>
    <property type="match status" value="1"/>
</dbReference>
<dbReference type="Gene3D" id="3.40.50.2300">
    <property type="match status" value="1"/>
</dbReference>
<name>A0ABS0AEA0_9GAMM</name>
<keyword evidence="1" id="KW-0597">Phosphoprotein</keyword>
<feature type="domain" description="EAL" evidence="4">
    <location>
        <begin position="118"/>
        <end position="376"/>
    </location>
</feature>
<evidence type="ECO:0000259" key="4">
    <source>
        <dbReference type="PROSITE" id="PS50883"/>
    </source>
</evidence>
<accession>A0ABS0AEA0</accession>
<dbReference type="CDD" id="cd01948">
    <property type="entry name" value="EAL"/>
    <property type="match status" value="1"/>
</dbReference>
<dbReference type="SUPFAM" id="SSF52172">
    <property type="entry name" value="CheY-like"/>
    <property type="match status" value="1"/>
</dbReference>
<sequence>MVSSLGYQCQVTTLPDTFFEILDTWQPTHILLDLVMPAMDGVEVIRHLAERHCDAGLIISSGLGSRVIDAAGRAASQHRLHMTGVLPKPFSIRDLRALLGQQPPPSRQPRQAPVSPEQDITPAMLADAIDNDQIRLMYQPKVSCAEGNPVVGFEALARWRHPQWGPIAPDRFIRLAEREGLIEPLTRKVVVQACAAMAALLRSGGAKAEHWTMAVNLSASCLTRFDMADKLVVLCRRYGLEPRHLTLELTETAAMEDGVLALDLLTRLRMKGFQLAIDDFGVGYSSMVQLAKLPFSELKLDKAFVIAADHSREARTIIKSAVDLGHQLDLKVIAEGVETDAALAFLRETGCDFMQGYYIARPMEGEDIGGWLEDREGRC</sequence>
<gene>
    <name evidence="5" type="ORF">ISO4_01005</name>
</gene>
<organism evidence="5 6">
    <name type="scientific">Alloalcanivorax venustensis ISO4</name>
    <dbReference type="NCBI Taxonomy" id="1177184"/>
    <lineage>
        <taxon>Bacteria</taxon>
        <taxon>Pseudomonadati</taxon>
        <taxon>Pseudomonadota</taxon>
        <taxon>Gammaproteobacteria</taxon>
        <taxon>Oceanospirillales</taxon>
        <taxon>Alcanivoracaceae</taxon>
        <taxon>Alloalcanivorax</taxon>
    </lineage>
</organism>
<feature type="domain" description="Response regulatory" evidence="3">
    <location>
        <begin position="1"/>
        <end position="103"/>
    </location>
</feature>
<dbReference type="PANTHER" id="PTHR33121">
    <property type="entry name" value="CYCLIC DI-GMP PHOSPHODIESTERASE PDEF"/>
    <property type="match status" value="1"/>
</dbReference>
<dbReference type="PROSITE" id="PS50883">
    <property type="entry name" value="EAL"/>
    <property type="match status" value="1"/>
</dbReference>
<keyword evidence="6" id="KW-1185">Reference proteome</keyword>
<protein>
    <submittedName>
        <fullName evidence="5">Diguanylate cyclase/phosphodiesterase (GGDEF &amp; EAL domains) with PAS/PAC sensor(S)</fullName>
    </submittedName>
</protein>
<evidence type="ECO:0000313" key="6">
    <source>
        <dbReference type="Proteomes" id="UP000644441"/>
    </source>
</evidence>
<dbReference type="InterPro" id="IPR011006">
    <property type="entry name" value="CheY-like_superfamily"/>
</dbReference>
<dbReference type="PANTHER" id="PTHR33121:SF79">
    <property type="entry name" value="CYCLIC DI-GMP PHOSPHODIESTERASE PDED-RELATED"/>
    <property type="match status" value="1"/>
</dbReference>
<evidence type="ECO:0000313" key="5">
    <source>
        <dbReference type="EMBL" id="MBF5052403.1"/>
    </source>
</evidence>
<dbReference type="SMART" id="SM00052">
    <property type="entry name" value="EAL"/>
    <property type="match status" value="1"/>
</dbReference>
<evidence type="ECO:0000256" key="1">
    <source>
        <dbReference type="PROSITE-ProRule" id="PRU00169"/>
    </source>
</evidence>
<evidence type="ECO:0000256" key="2">
    <source>
        <dbReference type="SAM" id="MobiDB-lite"/>
    </source>
</evidence>
<feature type="modified residue" description="4-aspartylphosphate" evidence="1">
    <location>
        <position position="33"/>
    </location>
</feature>
<dbReference type="EMBL" id="ARXR01000006">
    <property type="protein sequence ID" value="MBF5052403.1"/>
    <property type="molecule type" value="Genomic_DNA"/>
</dbReference>
<dbReference type="PROSITE" id="PS50110">
    <property type="entry name" value="RESPONSE_REGULATORY"/>
    <property type="match status" value="1"/>
</dbReference>
<dbReference type="Proteomes" id="UP000644441">
    <property type="component" value="Unassembled WGS sequence"/>
</dbReference>